<gene>
    <name evidence="15" type="ORF">F3B90_04420</name>
</gene>
<protein>
    <recommendedName>
        <fullName evidence="14">Peptide O-xylosyltransferase</fullName>
    </recommendedName>
</protein>
<keyword evidence="7" id="KW-0256">Endoplasmic reticulum</keyword>
<evidence type="ECO:0000256" key="14">
    <source>
        <dbReference type="ARBA" id="ARBA00042865"/>
    </source>
</evidence>
<evidence type="ECO:0000256" key="13">
    <source>
        <dbReference type="ARBA" id="ARBA00023180"/>
    </source>
</evidence>
<keyword evidence="11" id="KW-0472">Membrane</keyword>
<dbReference type="Pfam" id="PF02485">
    <property type="entry name" value="Branch"/>
    <property type="match status" value="1"/>
</dbReference>
<proteinExistence type="predicted"/>
<evidence type="ECO:0000256" key="4">
    <source>
        <dbReference type="ARBA" id="ARBA00022679"/>
    </source>
</evidence>
<keyword evidence="4 15" id="KW-0808">Transferase</keyword>
<evidence type="ECO:0000256" key="11">
    <source>
        <dbReference type="ARBA" id="ARBA00023136"/>
    </source>
</evidence>
<keyword evidence="10" id="KW-0333">Golgi apparatus</keyword>
<dbReference type="PANTHER" id="PTHR46025:SF3">
    <property type="entry name" value="XYLOSYLTRANSFERASE OXT"/>
    <property type="match status" value="1"/>
</dbReference>
<name>A0A7J4Y1T9_BACOV</name>
<dbReference type="GO" id="GO:0016020">
    <property type="term" value="C:membrane"/>
    <property type="evidence" value="ECO:0007669"/>
    <property type="project" value="InterPro"/>
</dbReference>
<evidence type="ECO:0000256" key="12">
    <source>
        <dbReference type="ARBA" id="ARBA00023157"/>
    </source>
</evidence>
<keyword evidence="6" id="KW-0479">Metal-binding</keyword>
<comment type="caution">
    <text evidence="15">The sequence shown here is derived from an EMBL/GenBank/DDBJ whole genome shotgun (WGS) entry which is preliminary data.</text>
</comment>
<evidence type="ECO:0000256" key="6">
    <source>
        <dbReference type="ARBA" id="ARBA00022723"/>
    </source>
</evidence>
<evidence type="ECO:0000256" key="7">
    <source>
        <dbReference type="ARBA" id="ARBA00022824"/>
    </source>
</evidence>
<dbReference type="InterPro" id="IPR003406">
    <property type="entry name" value="Glyco_trans_14"/>
</dbReference>
<evidence type="ECO:0000256" key="9">
    <source>
        <dbReference type="ARBA" id="ARBA00022989"/>
    </source>
</evidence>
<evidence type="ECO:0000256" key="2">
    <source>
        <dbReference type="ARBA" id="ARBA00004648"/>
    </source>
</evidence>
<evidence type="ECO:0000256" key="10">
    <source>
        <dbReference type="ARBA" id="ARBA00023034"/>
    </source>
</evidence>
<evidence type="ECO:0000256" key="8">
    <source>
        <dbReference type="ARBA" id="ARBA00022968"/>
    </source>
</evidence>
<evidence type="ECO:0000256" key="5">
    <source>
        <dbReference type="ARBA" id="ARBA00022692"/>
    </source>
</evidence>
<reference evidence="15 16" key="1">
    <citation type="journal article" date="2019" name="Nat. Med.">
        <title>A library of human gut bacterial isolates paired with longitudinal multiomics data enables mechanistic microbiome research.</title>
        <authorList>
            <person name="Poyet M."/>
            <person name="Groussin M."/>
            <person name="Gibbons S.M."/>
            <person name="Avila-Pacheco J."/>
            <person name="Jiang X."/>
            <person name="Kearney S.M."/>
            <person name="Perrotta A.R."/>
            <person name="Berdy B."/>
            <person name="Zhao S."/>
            <person name="Lieberman T.D."/>
            <person name="Swanson P.K."/>
            <person name="Smith M."/>
            <person name="Roesemann S."/>
            <person name="Alexander J.E."/>
            <person name="Rich S.A."/>
            <person name="Livny J."/>
            <person name="Vlamakis H."/>
            <person name="Clish C."/>
            <person name="Bullock K."/>
            <person name="Deik A."/>
            <person name="Scott J."/>
            <person name="Pierce K.A."/>
            <person name="Xavier R.J."/>
            <person name="Alm E.J."/>
        </authorList>
    </citation>
    <scope>NUCLEOTIDE SEQUENCE [LARGE SCALE GENOMIC DNA]</scope>
    <source>
        <strain evidence="15 16">BIOML-A15</strain>
    </source>
</reference>
<comment type="subcellular location">
    <subcellularLocation>
        <location evidence="2">Endoplasmic reticulum membrane</location>
        <topology evidence="2">Single-pass type II membrane protein</topology>
    </subcellularLocation>
    <subcellularLocation>
        <location evidence="1">Golgi apparatus membrane</location>
        <topology evidence="1">Single-pass type II membrane protein</topology>
    </subcellularLocation>
</comment>
<accession>A0A7J4Y1T9</accession>
<evidence type="ECO:0000256" key="1">
    <source>
        <dbReference type="ARBA" id="ARBA00004323"/>
    </source>
</evidence>
<dbReference type="PANTHER" id="PTHR46025">
    <property type="entry name" value="XYLOSYLTRANSFERASE OXT"/>
    <property type="match status" value="1"/>
</dbReference>
<keyword evidence="9" id="KW-1133">Transmembrane helix</keyword>
<keyword evidence="12" id="KW-1015">Disulfide bond</keyword>
<sequence>MKHAYLILAHNEFVILERLIQAIDDERNDIYIHFDGKLENYPVFQPLHAGLFILTERIDVRWGDISVVKAEYALFEAACQSGRYSYYHLLSGVDMPLKSQDYIHRFFVENKGKEFIGYYQGDMTTEIDRKVRRWHLFPEHFKDTLGGLSIGRKVLRAGWIRMQFLLRIRRNKDVNFKKGTQWLSISSELVGYLLQQQEEVMRIYSHTFCSDEIFVQTICWNSPFRDRIYNINDEGRGCLRMIGWKDNRLEEWQDRDFEKLMSSDALFARKFGGKHIGVVNRILNEIVK</sequence>
<keyword evidence="5" id="KW-0812">Transmembrane</keyword>
<keyword evidence="3 15" id="KW-0328">Glycosyltransferase</keyword>
<dbReference type="InterPro" id="IPR043538">
    <property type="entry name" value="XYLT"/>
</dbReference>
<dbReference type="GO" id="GO:0015012">
    <property type="term" value="P:heparan sulfate proteoglycan biosynthetic process"/>
    <property type="evidence" value="ECO:0007669"/>
    <property type="project" value="TreeGrafter"/>
</dbReference>
<evidence type="ECO:0000313" key="16">
    <source>
        <dbReference type="Proteomes" id="UP000424805"/>
    </source>
</evidence>
<evidence type="ECO:0000256" key="3">
    <source>
        <dbReference type="ARBA" id="ARBA00022676"/>
    </source>
</evidence>
<dbReference type="Proteomes" id="UP000424805">
    <property type="component" value="Unassembled WGS sequence"/>
</dbReference>
<evidence type="ECO:0000313" key="15">
    <source>
        <dbReference type="EMBL" id="KAA4629389.1"/>
    </source>
</evidence>
<dbReference type="GO" id="GO:0050650">
    <property type="term" value="P:chondroitin sulfate proteoglycan biosynthetic process"/>
    <property type="evidence" value="ECO:0007669"/>
    <property type="project" value="TreeGrafter"/>
</dbReference>
<organism evidence="15 16">
    <name type="scientific">Bacteroides ovatus</name>
    <dbReference type="NCBI Taxonomy" id="28116"/>
    <lineage>
        <taxon>Bacteria</taxon>
        <taxon>Pseudomonadati</taxon>
        <taxon>Bacteroidota</taxon>
        <taxon>Bacteroidia</taxon>
        <taxon>Bacteroidales</taxon>
        <taxon>Bacteroidaceae</taxon>
        <taxon>Bacteroides</taxon>
    </lineage>
</organism>
<dbReference type="EMBL" id="VWFP01000003">
    <property type="protein sequence ID" value="KAA4629389.1"/>
    <property type="molecule type" value="Genomic_DNA"/>
</dbReference>
<dbReference type="RefSeq" id="WP_149964016.1">
    <property type="nucleotide sequence ID" value="NZ_JBBNGB010000002.1"/>
</dbReference>
<dbReference type="AlphaFoldDB" id="A0A7J4Y1T9"/>
<dbReference type="GO" id="GO:0046872">
    <property type="term" value="F:metal ion binding"/>
    <property type="evidence" value="ECO:0007669"/>
    <property type="project" value="UniProtKB-KW"/>
</dbReference>
<keyword evidence="8" id="KW-0735">Signal-anchor</keyword>
<keyword evidence="13" id="KW-0325">Glycoprotein</keyword>
<dbReference type="GO" id="GO:0030158">
    <property type="term" value="F:protein xylosyltransferase activity"/>
    <property type="evidence" value="ECO:0007669"/>
    <property type="project" value="InterPro"/>
</dbReference>